<evidence type="ECO:0000313" key="2">
    <source>
        <dbReference type="Proteomes" id="UP000319004"/>
    </source>
</evidence>
<gene>
    <name evidence="1" type="ORF">Enr13x_43010</name>
</gene>
<reference evidence="1 2" key="1">
    <citation type="submission" date="2019-03" db="EMBL/GenBank/DDBJ databases">
        <title>Deep-cultivation of Planctomycetes and their phenomic and genomic characterization uncovers novel biology.</title>
        <authorList>
            <person name="Wiegand S."/>
            <person name="Jogler M."/>
            <person name="Boedeker C."/>
            <person name="Pinto D."/>
            <person name="Vollmers J."/>
            <person name="Rivas-Marin E."/>
            <person name="Kohn T."/>
            <person name="Peeters S.H."/>
            <person name="Heuer A."/>
            <person name="Rast P."/>
            <person name="Oberbeckmann S."/>
            <person name="Bunk B."/>
            <person name="Jeske O."/>
            <person name="Meyerdierks A."/>
            <person name="Storesund J.E."/>
            <person name="Kallscheuer N."/>
            <person name="Luecker S."/>
            <person name="Lage O.M."/>
            <person name="Pohl T."/>
            <person name="Merkel B.J."/>
            <person name="Hornburger P."/>
            <person name="Mueller R.-W."/>
            <person name="Bruemmer F."/>
            <person name="Labrenz M."/>
            <person name="Spormann A.M."/>
            <person name="Op den Camp H."/>
            <person name="Overmann J."/>
            <person name="Amann R."/>
            <person name="Jetten M.S.M."/>
            <person name="Mascher T."/>
            <person name="Medema M.H."/>
            <person name="Devos D.P."/>
            <person name="Kaster A.-K."/>
            <person name="Ovreas L."/>
            <person name="Rohde M."/>
            <person name="Galperin M.Y."/>
            <person name="Jogler C."/>
        </authorList>
    </citation>
    <scope>NUCLEOTIDE SEQUENCE [LARGE SCALE GENOMIC DNA]</scope>
    <source>
        <strain evidence="1 2">Enr13</strain>
    </source>
</reference>
<proteinExistence type="predicted"/>
<protein>
    <submittedName>
        <fullName evidence="1">Uncharacterized protein</fullName>
    </submittedName>
</protein>
<dbReference type="EMBL" id="CP037423">
    <property type="protein sequence ID" value="QDV44435.1"/>
    <property type="molecule type" value="Genomic_DNA"/>
</dbReference>
<evidence type="ECO:0000313" key="1">
    <source>
        <dbReference type="EMBL" id="QDV44435.1"/>
    </source>
</evidence>
<sequence>MASNNSNDENCQSALLLVKRAVAEKHNGAFLDSVQSFSEFLEVIDWQDHRQKAYCLSYVPMELVALAAHTTEAETLLSKTVESAIAGSKNGDFRLEHFQLASLIFRLRNSPHELAELFYSFPYGEFKCEAYQHAQWALVAVADYETCGKFLSIDESLKTVESKIQLLEVQPPKREIGQTSGRRYRLLVSIFQIIALHATTGRREEAMDIRDRLYSSNIHLRSREKETLNAALRGVFPS</sequence>
<accession>A0A518HUA5</accession>
<organism evidence="1 2">
    <name type="scientific">Stieleria neptunia</name>
    <dbReference type="NCBI Taxonomy" id="2527979"/>
    <lineage>
        <taxon>Bacteria</taxon>
        <taxon>Pseudomonadati</taxon>
        <taxon>Planctomycetota</taxon>
        <taxon>Planctomycetia</taxon>
        <taxon>Pirellulales</taxon>
        <taxon>Pirellulaceae</taxon>
        <taxon>Stieleria</taxon>
    </lineage>
</organism>
<keyword evidence="2" id="KW-1185">Reference proteome</keyword>
<name>A0A518HUA5_9BACT</name>
<dbReference type="RefSeq" id="WP_145388778.1">
    <property type="nucleotide sequence ID" value="NZ_CP037423.1"/>
</dbReference>
<dbReference type="KEGG" id="snep:Enr13x_43010"/>
<dbReference type="AlphaFoldDB" id="A0A518HUA5"/>
<dbReference type="Proteomes" id="UP000319004">
    <property type="component" value="Chromosome"/>
</dbReference>